<evidence type="ECO:0000256" key="1">
    <source>
        <dbReference type="SAM" id="MobiDB-lite"/>
    </source>
</evidence>
<feature type="region of interest" description="Disordered" evidence="1">
    <location>
        <begin position="131"/>
        <end position="150"/>
    </location>
</feature>
<proteinExistence type="predicted"/>
<sequence length="150" mass="16467">MGDDSGSTGNIRRRCHRIGIERGWISGHDGLQMDADGELYVPESELQINDVGDSFFVLDSEDVDDSCFILETQEQGGDVGLLGMEVKATYVEVEATGVEVEASFFVPDSEDVEDGTFVPDSEDVDDSVEVEAASMDVEVRPQARRWRSPT</sequence>
<comment type="caution">
    <text evidence="2">The sequence shown here is derived from an EMBL/GenBank/DDBJ whole genome shotgun (WGS) entry which is preliminary data.</text>
</comment>
<accession>A0A6G1EZ42</accession>
<keyword evidence="3" id="KW-1185">Reference proteome</keyword>
<organism evidence="2 3">
    <name type="scientific">Oryza meyeriana var. granulata</name>
    <dbReference type="NCBI Taxonomy" id="110450"/>
    <lineage>
        <taxon>Eukaryota</taxon>
        <taxon>Viridiplantae</taxon>
        <taxon>Streptophyta</taxon>
        <taxon>Embryophyta</taxon>
        <taxon>Tracheophyta</taxon>
        <taxon>Spermatophyta</taxon>
        <taxon>Magnoliopsida</taxon>
        <taxon>Liliopsida</taxon>
        <taxon>Poales</taxon>
        <taxon>Poaceae</taxon>
        <taxon>BOP clade</taxon>
        <taxon>Oryzoideae</taxon>
        <taxon>Oryzeae</taxon>
        <taxon>Oryzinae</taxon>
        <taxon>Oryza</taxon>
        <taxon>Oryza meyeriana</taxon>
    </lineage>
</organism>
<dbReference type="Proteomes" id="UP000479710">
    <property type="component" value="Unassembled WGS sequence"/>
</dbReference>
<dbReference type="EMBL" id="SPHZ02000002">
    <property type="protein sequence ID" value="KAF0929913.1"/>
    <property type="molecule type" value="Genomic_DNA"/>
</dbReference>
<dbReference type="AlphaFoldDB" id="A0A6G1EZ42"/>
<evidence type="ECO:0000313" key="3">
    <source>
        <dbReference type="Proteomes" id="UP000479710"/>
    </source>
</evidence>
<protein>
    <submittedName>
        <fullName evidence="2">Uncharacterized protein</fullName>
    </submittedName>
</protein>
<gene>
    <name evidence="2" type="ORF">E2562_026722</name>
</gene>
<reference evidence="2 3" key="1">
    <citation type="submission" date="2019-11" db="EMBL/GenBank/DDBJ databases">
        <title>Whole genome sequence of Oryza granulata.</title>
        <authorList>
            <person name="Li W."/>
        </authorList>
    </citation>
    <scope>NUCLEOTIDE SEQUENCE [LARGE SCALE GENOMIC DNA]</scope>
    <source>
        <strain evidence="3">cv. Menghai</strain>
        <tissue evidence="2">Leaf</tissue>
    </source>
</reference>
<name>A0A6G1EZ42_9ORYZ</name>
<evidence type="ECO:0000313" key="2">
    <source>
        <dbReference type="EMBL" id="KAF0929913.1"/>
    </source>
</evidence>